<feature type="signal peptide" evidence="2">
    <location>
        <begin position="1"/>
        <end position="30"/>
    </location>
</feature>
<feature type="chain" id="PRO_5029768766" description="Secreted protein" evidence="2">
    <location>
        <begin position="31"/>
        <end position="131"/>
    </location>
</feature>
<evidence type="ECO:0000313" key="3">
    <source>
        <dbReference type="EMBL" id="BBX45950.1"/>
    </source>
</evidence>
<dbReference type="KEGG" id="mcoo:MCOO_19650"/>
<reference evidence="3 4" key="1">
    <citation type="journal article" date="2019" name="Emerg. Microbes Infect.">
        <title>Comprehensive subspecies identification of 175 nontuberculous mycobacteria species based on 7547 genomic profiles.</title>
        <authorList>
            <person name="Matsumoto Y."/>
            <person name="Kinjo T."/>
            <person name="Motooka D."/>
            <person name="Nabeya D."/>
            <person name="Jung N."/>
            <person name="Uechi K."/>
            <person name="Horii T."/>
            <person name="Iida T."/>
            <person name="Fujita J."/>
            <person name="Nakamura S."/>
        </authorList>
    </citation>
    <scope>NUCLEOTIDE SEQUENCE [LARGE SCALE GENOMIC DNA]</scope>
    <source>
        <strain evidence="3 4">JCM 12404</strain>
    </source>
</reference>
<evidence type="ECO:0000256" key="1">
    <source>
        <dbReference type="SAM" id="MobiDB-lite"/>
    </source>
</evidence>
<gene>
    <name evidence="3" type="ORF">MCOO_19650</name>
</gene>
<proteinExistence type="predicted"/>
<dbReference type="Proteomes" id="UP000465866">
    <property type="component" value="Chromosome"/>
</dbReference>
<dbReference type="EMBL" id="AP022569">
    <property type="protein sequence ID" value="BBX45950.1"/>
    <property type="molecule type" value="Genomic_DNA"/>
</dbReference>
<accession>A0A7I7KV21</accession>
<sequence>MKQRAAAWAVTMLMSGGVAVVGLGPGVARADDDCRPTAMVNGVCWGPNHWCPGDSLFHLTQNHVYNPVTWDMNVCHTYYHVAPDRANQGQGIYEGPNPPPPQSLPAPAPPGLPPPPGMCWNMWIPGPCPGG</sequence>
<keyword evidence="2" id="KW-0732">Signal</keyword>
<evidence type="ECO:0008006" key="5">
    <source>
        <dbReference type="Google" id="ProtNLM"/>
    </source>
</evidence>
<protein>
    <recommendedName>
        <fullName evidence="5">Secreted protein</fullName>
    </recommendedName>
</protein>
<feature type="region of interest" description="Disordered" evidence="1">
    <location>
        <begin position="87"/>
        <end position="112"/>
    </location>
</feature>
<feature type="compositionally biased region" description="Pro residues" evidence="1">
    <location>
        <begin position="96"/>
        <end position="112"/>
    </location>
</feature>
<dbReference type="RefSeq" id="WP_163776173.1">
    <property type="nucleotide sequence ID" value="NZ_AP022569.1"/>
</dbReference>
<evidence type="ECO:0000256" key="2">
    <source>
        <dbReference type="SAM" id="SignalP"/>
    </source>
</evidence>
<organism evidence="3 4">
    <name type="scientific">Mycobacterium cookii</name>
    <dbReference type="NCBI Taxonomy" id="1775"/>
    <lineage>
        <taxon>Bacteria</taxon>
        <taxon>Bacillati</taxon>
        <taxon>Actinomycetota</taxon>
        <taxon>Actinomycetes</taxon>
        <taxon>Mycobacteriales</taxon>
        <taxon>Mycobacteriaceae</taxon>
        <taxon>Mycobacterium</taxon>
    </lineage>
</organism>
<dbReference type="AlphaFoldDB" id="A0A7I7KV21"/>
<name>A0A7I7KV21_9MYCO</name>
<evidence type="ECO:0000313" key="4">
    <source>
        <dbReference type="Proteomes" id="UP000465866"/>
    </source>
</evidence>
<keyword evidence="4" id="KW-1185">Reference proteome</keyword>